<dbReference type="PANTHER" id="PTHR33398">
    <property type="entry name" value="30S RIBOSOMAL PROTEIN S20"/>
    <property type="match status" value="1"/>
</dbReference>
<dbReference type="KEGG" id="rms:RMA_1014"/>
<dbReference type="GO" id="GO:0003735">
    <property type="term" value="F:structural constituent of ribosome"/>
    <property type="evidence" value="ECO:0007669"/>
    <property type="project" value="InterPro"/>
</dbReference>
<evidence type="ECO:0000256" key="4">
    <source>
        <dbReference type="ARBA" id="ARBA00022884"/>
    </source>
</evidence>
<keyword evidence="10" id="KW-1185">Reference proteome</keyword>
<dbReference type="Gene3D" id="1.20.58.110">
    <property type="entry name" value="Ribosomal protein S20"/>
    <property type="match status" value="1"/>
</dbReference>
<evidence type="ECO:0000256" key="2">
    <source>
        <dbReference type="ARBA" id="ARBA00007634"/>
    </source>
</evidence>
<dbReference type="HAMAP" id="MF_00500">
    <property type="entry name" value="Ribosomal_bS20"/>
    <property type="match status" value="1"/>
</dbReference>
<evidence type="ECO:0000256" key="8">
    <source>
        <dbReference type="HAMAP-Rule" id="MF_00500"/>
    </source>
</evidence>
<organism evidence="9 10">
    <name type="scientific">Rickettsia massiliae (strain Mtu5)</name>
    <dbReference type="NCBI Taxonomy" id="416276"/>
    <lineage>
        <taxon>Bacteria</taxon>
        <taxon>Pseudomonadati</taxon>
        <taxon>Pseudomonadota</taxon>
        <taxon>Alphaproteobacteria</taxon>
        <taxon>Rickettsiales</taxon>
        <taxon>Rickettsiaceae</taxon>
        <taxon>Rickettsieae</taxon>
        <taxon>Rickettsia</taxon>
        <taxon>spotted fever group</taxon>
    </lineage>
</organism>
<keyword evidence="6 8" id="KW-0687">Ribonucleoprotein</keyword>
<accession>A8F2C1</accession>
<dbReference type="AlphaFoldDB" id="A8F2C1"/>
<dbReference type="Proteomes" id="UP000001311">
    <property type="component" value="Chromosome"/>
</dbReference>
<dbReference type="GO" id="GO:0015935">
    <property type="term" value="C:small ribosomal subunit"/>
    <property type="evidence" value="ECO:0007669"/>
    <property type="project" value="TreeGrafter"/>
</dbReference>
<keyword evidence="4 8" id="KW-0694">RNA-binding</keyword>
<dbReference type="Pfam" id="PF01649">
    <property type="entry name" value="Ribosomal_S20p"/>
    <property type="match status" value="1"/>
</dbReference>
<evidence type="ECO:0000256" key="7">
    <source>
        <dbReference type="ARBA" id="ARBA00035136"/>
    </source>
</evidence>
<evidence type="ECO:0000256" key="3">
    <source>
        <dbReference type="ARBA" id="ARBA00022730"/>
    </source>
</evidence>
<reference evidence="9 10" key="1">
    <citation type="journal article" date="2007" name="Genome Res.">
        <title>Lateral gene transfer between obligate intracellular bacteria: evidence from the Rickettsia massiliae genome.</title>
        <authorList>
            <person name="Blanc G."/>
            <person name="Ogata H."/>
            <person name="Robert C."/>
            <person name="Audic S."/>
            <person name="Claverie J.-M."/>
            <person name="Raoult D."/>
        </authorList>
    </citation>
    <scope>NUCLEOTIDE SEQUENCE [LARGE SCALE GENOMIC DNA]</scope>
    <source>
        <strain evidence="10">Mtu5</strain>
    </source>
</reference>
<evidence type="ECO:0000256" key="5">
    <source>
        <dbReference type="ARBA" id="ARBA00022980"/>
    </source>
</evidence>
<dbReference type="GO" id="GO:0006412">
    <property type="term" value="P:translation"/>
    <property type="evidence" value="ECO:0007669"/>
    <property type="project" value="UniProtKB-UniRule"/>
</dbReference>
<dbReference type="InterPro" id="IPR036510">
    <property type="entry name" value="Ribosomal_bS20_sf"/>
</dbReference>
<comment type="function">
    <text evidence="1 8">Binds directly to 16S ribosomal RNA.</text>
</comment>
<dbReference type="PANTHER" id="PTHR33398:SF1">
    <property type="entry name" value="SMALL RIBOSOMAL SUBUNIT PROTEIN BS20C"/>
    <property type="match status" value="1"/>
</dbReference>
<comment type="similarity">
    <text evidence="2 8">Belongs to the bacterial ribosomal protein bS20 family.</text>
</comment>
<evidence type="ECO:0000256" key="6">
    <source>
        <dbReference type="ARBA" id="ARBA00023274"/>
    </source>
</evidence>
<keyword evidence="3 8" id="KW-0699">rRNA-binding</keyword>
<proteinExistence type="inferred from homology"/>
<dbReference type="InterPro" id="IPR002583">
    <property type="entry name" value="Ribosomal_bS20"/>
</dbReference>
<gene>
    <name evidence="8 9" type="primary">rpsT</name>
    <name evidence="9" type="ordered locus">RMA_1014</name>
</gene>
<name>A8F2C1_RICM5</name>
<dbReference type="EMBL" id="CP000683">
    <property type="protein sequence ID" value="ABV85057.1"/>
    <property type="molecule type" value="Genomic_DNA"/>
</dbReference>
<evidence type="ECO:0000313" key="9">
    <source>
        <dbReference type="EMBL" id="ABV85057.1"/>
    </source>
</evidence>
<dbReference type="GO" id="GO:0070181">
    <property type="term" value="F:small ribosomal subunit rRNA binding"/>
    <property type="evidence" value="ECO:0007669"/>
    <property type="project" value="TreeGrafter"/>
</dbReference>
<keyword evidence="5 8" id="KW-0689">Ribosomal protein</keyword>
<dbReference type="HOGENOM" id="CLU_160655_3_0_5"/>
<dbReference type="NCBIfam" id="TIGR00029">
    <property type="entry name" value="S20"/>
    <property type="match status" value="1"/>
</dbReference>
<protein>
    <recommendedName>
        <fullName evidence="7 8">Small ribosomal subunit protein bS20</fullName>
    </recommendedName>
</protein>
<dbReference type="SUPFAM" id="SSF46992">
    <property type="entry name" value="Ribosomal protein S20"/>
    <property type="match status" value="1"/>
</dbReference>
<evidence type="ECO:0000313" key="10">
    <source>
        <dbReference type="Proteomes" id="UP000001311"/>
    </source>
</evidence>
<evidence type="ECO:0000256" key="1">
    <source>
        <dbReference type="ARBA" id="ARBA00003134"/>
    </source>
</evidence>
<sequence length="95" mass="10601">MRDSVMANHSSAKKAARQTVKRTLINKKRSSAIKTFIKKVVHEISLGNKENANLALSVAQSKIMQGVKKNIIKLNTASRKISRLSRQIKSLNESK</sequence>